<protein>
    <submittedName>
        <fullName evidence="7">Acyl-CoA dehydrogenase, short-chain specific</fullName>
        <ecNumber evidence="7">1.3.8.1</ecNumber>
    </submittedName>
</protein>
<dbReference type="PANTHER" id="PTHR43884">
    <property type="entry name" value="ACYL-COA DEHYDROGENASE"/>
    <property type="match status" value="1"/>
</dbReference>
<sequence length="340" mass="36252">MTAPQVDPALTEMMDAVFAEKRNSDTHSRVPVFDADLWHQLDELGLVRLTGAEQSGGSGAGWYEAAELLTAAVRHGVRIPLAENDLLACWLLEAAGMPVDAATRTVCLLDEGGQASAVPWASVVERIVVVWPDADQYLAADAGVSDVTITPGTNMIGEPRDTVVVDPNSLGGVQVTAELVGQLRLKSALVRSIQVCAALDEALASSIDHVTSRQQFGRPLSKFQAVQHLVSDIAAEAALARSATEAALSAAVDSNWSAPHLDFLVAAARSCTGHAASVVVRNAHQVHGAMGTTSEHRLHEFTRAALAWRSEFGSVRYWDDRLTDMALHAGGDRLWSLINP</sequence>
<dbReference type="RefSeq" id="WP_178359824.1">
    <property type="nucleotide sequence ID" value="NZ_JABFYL010000039.1"/>
</dbReference>
<keyword evidence="5 7" id="KW-0560">Oxidoreductase</keyword>
<dbReference type="GO" id="GO:0016937">
    <property type="term" value="F:short-chain fatty acyl-CoA dehydrogenase activity"/>
    <property type="evidence" value="ECO:0007669"/>
    <property type="project" value="UniProtKB-EC"/>
</dbReference>
<evidence type="ECO:0000256" key="4">
    <source>
        <dbReference type="ARBA" id="ARBA00022827"/>
    </source>
</evidence>
<keyword evidence="3" id="KW-0285">Flavoprotein</keyword>
<dbReference type="InterPro" id="IPR009075">
    <property type="entry name" value="AcylCo_DH/oxidase_C"/>
</dbReference>
<name>A0A850PRX4_9MYCO</name>
<dbReference type="InterPro" id="IPR036250">
    <property type="entry name" value="AcylCo_DH-like_C"/>
</dbReference>
<accession>A0A850PRX4</accession>
<comment type="similarity">
    <text evidence="2">Belongs to the acyl-CoA dehydrogenase family.</text>
</comment>
<dbReference type="Gene3D" id="1.20.140.10">
    <property type="entry name" value="Butyryl-CoA Dehydrogenase, subunit A, domain 3"/>
    <property type="match status" value="1"/>
</dbReference>
<dbReference type="AlphaFoldDB" id="A0A850PRX4"/>
<dbReference type="EMBL" id="JABFYL010000039">
    <property type="protein sequence ID" value="NVN51527.1"/>
    <property type="molecule type" value="Genomic_DNA"/>
</dbReference>
<comment type="cofactor">
    <cofactor evidence="1">
        <name>FAD</name>
        <dbReference type="ChEBI" id="CHEBI:57692"/>
    </cofactor>
</comment>
<dbReference type="InterPro" id="IPR037069">
    <property type="entry name" value="AcylCoA_DH/ox_N_sf"/>
</dbReference>
<dbReference type="GO" id="GO:0050660">
    <property type="term" value="F:flavin adenine dinucleotide binding"/>
    <property type="evidence" value="ECO:0007669"/>
    <property type="project" value="InterPro"/>
</dbReference>
<feature type="domain" description="Acyl-CoA dehydrogenase/oxidase C-terminal" evidence="6">
    <location>
        <begin position="192"/>
        <end position="309"/>
    </location>
</feature>
<organism evidence="7 8">
    <name type="scientific">Mycolicibacterium hippocampi</name>
    <dbReference type="NCBI Taxonomy" id="659824"/>
    <lineage>
        <taxon>Bacteria</taxon>
        <taxon>Bacillati</taxon>
        <taxon>Actinomycetota</taxon>
        <taxon>Actinomycetes</taxon>
        <taxon>Mycobacteriales</taxon>
        <taxon>Mycobacteriaceae</taxon>
        <taxon>Mycolicibacterium</taxon>
    </lineage>
</organism>
<dbReference type="Proteomes" id="UP000570517">
    <property type="component" value="Unassembled WGS sequence"/>
</dbReference>
<dbReference type="SUPFAM" id="SSF56645">
    <property type="entry name" value="Acyl-CoA dehydrogenase NM domain-like"/>
    <property type="match status" value="1"/>
</dbReference>
<reference evidence="7 8" key="1">
    <citation type="submission" date="2020-05" db="EMBL/GenBank/DDBJ databases">
        <title>Draft genome sequence of Mycobacterium hippocampi DL, isolated from European seabass, Dicentrarchus labrax, reared in fish farms.</title>
        <authorList>
            <person name="Stathopoulou P."/>
            <person name="Asimakis E."/>
            <person name="Tzokas K."/>
            <person name="Batargias C."/>
            <person name="Tsiamis G."/>
        </authorList>
    </citation>
    <scope>NUCLEOTIDE SEQUENCE [LARGE SCALE GENOMIC DNA]</scope>
    <source>
        <strain evidence="7 8">DL</strain>
    </source>
</reference>
<evidence type="ECO:0000313" key="8">
    <source>
        <dbReference type="Proteomes" id="UP000570517"/>
    </source>
</evidence>
<evidence type="ECO:0000256" key="1">
    <source>
        <dbReference type="ARBA" id="ARBA00001974"/>
    </source>
</evidence>
<dbReference type="PANTHER" id="PTHR43884:SF20">
    <property type="entry name" value="ACYL-COA DEHYDROGENASE FADE28"/>
    <property type="match status" value="1"/>
</dbReference>
<dbReference type="Gene3D" id="1.10.540.10">
    <property type="entry name" value="Acyl-CoA dehydrogenase/oxidase, N-terminal domain"/>
    <property type="match status" value="1"/>
</dbReference>
<keyword evidence="4" id="KW-0274">FAD</keyword>
<gene>
    <name evidence="7" type="ORF">HLY00_1514</name>
</gene>
<evidence type="ECO:0000256" key="3">
    <source>
        <dbReference type="ARBA" id="ARBA00022630"/>
    </source>
</evidence>
<evidence type="ECO:0000259" key="6">
    <source>
        <dbReference type="Pfam" id="PF00441"/>
    </source>
</evidence>
<evidence type="ECO:0000313" key="7">
    <source>
        <dbReference type="EMBL" id="NVN51527.1"/>
    </source>
</evidence>
<dbReference type="Pfam" id="PF00441">
    <property type="entry name" value="Acyl-CoA_dh_1"/>
    <property type="match status" value="1"/>
</dbReference>
<evidence type="ECO:0000256" key="2">
    <source>
        <dbReference type="ARBA" id="ARBA00009347"/>
    </source>
</evidence>
<evidence type="ECO:0000256" key="5">
    <source>
        <dbReference type="ARBA" id="ARBA00023002"/>
    </source>
</evidence>
<comment type="caution">
    <text evidence="7">The sequence shown here is derived from an EMBL/GenBank/DDBJ whole genome shotgun (WGS) entry which is preliminary data.</text>
</comment>
<dbReference type="InterPro" id="IPR009100">
    <property type="entry name" value="AcylCoA_DH/oxidase_NM_dom_sf"/>
</dbReference>
<dbReference type="EC" id="1.3.8.1" evidence="7"/>
<keyword evidence="8" id="KW-1185">Reference proteome</keyword>
<dbReference type="SUPFAM" id="SSF47203">
    <property type="entry name" value="Acyl-CoA dehydrogenase C-terminal domain-like"/>
    <property type="match status" value="1"/>
</dbReference>
<proteinExistence type="inferred from homology"/>